<dbReference type="PANTHER" id="PTHR47690">
    <property type="entry name" value="GLUCOKINASE"/>
    <property type="match status" value="1"/>
</dbReference>
<dbReference type="GO" id="GO:0005524">
    <property type="term" value="F:ATP binding"/>
    <property type="evidence" value="ECO:0007669"/>
    <property type="project" value="InterPro"/>
</dbReference>
<proteinExistence type="predicted"/>
<dbReference type="Pfam" id="PF02685">
    <property type="entry name" value="Glucokinase"/>
    <property type="match status" value="1"/>
</dbReference>
<keyword evidence="2" id="KW-0418">Kinase</keyword>
<reference evidence="3" key="1">
    <citation type="submission" date="2018-05" db="EMBL/GenBank/DDBJ databases">
        <authorList>
            <person name="Lanie J.A."/>
            <person name="Ng W.-L."/>
            <person name="Kazmierczak K.M."/>
            <person name="Andrzejewski T.M."/>
            <person name="Davidsen T.M."/>
            <person name="Wayne K.J."/>
            <person name="Tettelin H."/>
            <person name="Glass J.I."/>
            <person name="Rusch D."/>
            <person name="Podicherti R."/>
            <person name="Tsui H.-C.T."/>
            <person name="Winkler M.E."/>
        </authorList>
    </citation>
    <scope>NUCLEOTIDE SEQUENCE</scope>
</reference>
<protein>
    <recommendedName>
        <fullName evidence="4">Glucokinase</fullName>
    </recommendedName>
</protein>
<dbReference type="GO" id="GO:0005536">
    <property type="term" value="F:D-glucose binding"/>
    <property type="evidence" value="ECO:0007669"/>
    <property type="project" value="InterPro"/>
</dbReference>
<evidence type="ECO:0008006" key="4">
    <source>
        <dbReference type="Google" id="ProtNLM"/>
    </source>
</evidence>
<name>A0A382TTE5_9ZZZZ</name>
<dbReference type="GO" id="GO:0005829">
    <property type="term" value="C:cytosol"/>
    <property type="evidence" value="ECO:0007669"/>
    <property type="project" value="TreeGrafter"/>
</dbReference>
<dbReference type="GO" id="GO:0004340">
    <property type="term" value="F:glucokinase activity"/>
    <property type="evidence" value="ECO:0007669"/>
    <property type="project" value="InterPro"/>
</dbReference>
<dbReference type="EMBL" id="UINC01139017">
    <property type="protein sequence ID" value="SVD25309.1"/>
    <property type="molecule type" value="Genomic_DNA"/>
</dbReference>
<evidence type="ECO:0000313" key="3">
    <source>
        <dbReference type="EMBL" id="SVD25309.1"/>
    </source>
</evidence>
<dbReference type="SUPFAM" id="SSF53067">
    <property type="entry name" value="Actin-like ATPase domain"/>
    <property type="match status" value="1"/>
</dbReference>
<accession>A0A382TTE5</accession>
<evidence type="ECO:0000256" key="2">
    <source>
        <dbReference type="ARBA" id="ARBA00022777"/>
    </source>
</evidence>
<evidence type="ECO:0000256" key="1">
    <source>
        <dbReference type="ARBA" id="ARBA00022679"/>
    </source>
</evidence>
<keyword evidence="1" id="KW-0808">Transferase</keyword>
<gene>
    <name evidence="3" type="ORF">METZ01_LOCUS378163</name>
</gene>
<dbReference type="InterPro" id="IPR003836">
    <property type="entry name" value="Glucokinase"/>
</dbReference>
<dbReference type="CDD" id="cd24008">
    <property type="entry name" value="ASKHA_NBD_GLK"/>
    <property type="match status" value="1"/>
</dbReference>
<dbReference type="Gene3D" id="3.30.420.40">
    <property type="match status" value="1"/>
</dbReference>
<sequence>AINQEKGRYKYREERRVNDFKSIEGLFSSYLDNIKSNGLIKHAVIGVAAPVVGDRVNFVNCPISFSQENLKNRFFSESLIVLNDLELQAHAISNLSKEELNILSQGRAETRGSKILVVPGTGLGLSGIIEDKVCATEGGHLYIPSNLERFSPFTEQFKLDFHRVPTFEDFLSAKGIIYLFKKISGSRDEISSKEIMGNFDQNKAFKATRELYIHTLAVYLRIVSLVWGATGGVYIAGSIAKTIAEDLRKKDFREEFENSDTMHEMLASISIYLITINDLGLRGAAKCASLS</sequence>
<organism evidence="3">
    <name type="scientific">marine metagenome</name>
    <dbReference type="NCBI Taxonomy" id="408172"/>
    <lineage>
        <taxon>unclassified sequences</taxon>
        <taxon>metagenomes</taxon>
        <taxon>ecological metagenomes</taxon>
    </lineage>
</organism>
<dbReference type="Gene3D" id="3.40.367.20">
    <property type="match status" value="1"/>
</dbReference>
<dbReference type="AlphaFoldDB" id="A0A382TTE5"/>
<dbReference type="InterPro" id="IPR050201">
    <property type="entry name" value="Bacterial_glucokinase"/>
</dbReference>
<feature type="non-terminal residue" evidence="3">
    <location>
        <position position="1"/>
    </location>
</feature>
<dbReference type="InterPro" id="IPR043129">
    <property type="entry name" value="ATPase_NBD"/>
</dbReference>
<dbReference type="GO" id="GO:0006096">
    <property type="term" value="P:glycolytic process"/>
    <property type="evidence" value="ECO:0007669"/>
    <property type="project" value="InterPro"/>
</dbReference>
<dbReference type="PANTHER" id="PTHR47690:SF1">
    <property type="entry name" value="GLUCOKINASE"/>
    <property type="match status" value="1"/>
</dbReference>